<evidence type="ECO:0000256" key="2">
    <source>
        <dbReference type="ARBA" id="ARBA00022679"/>
    </source>
</evidence>
<dbReference type="GO" id="GO:0016020">
    <property type="term" value="C:membrane"/>
    <property type="evidence" value="ECO:0007669"/>
    <property type="project" value="GOC"/>
</dbReference>
<dbReference type="PANTHER" id="PTHR32385:SF23">
    <property type="entry name" value="NUCLEOTIDE-DIPHOSPHO-SUGAR TRANSFERASE"/>
    <property type="match status" value="1"/>
</dbReference>
<dbReference type="SUPFAM" id="SSF53448">
    <property type="entry name" value="Nucleotide-diphospho-sugar transferases"/>
    <property type="match status" value="1"/>
</dbReference>
<evidence type="ECO:0000313" key="5">
    <source>
        <dbReference type="Proteomes" id="UP000738349"/>
    </source>
</evidence>
<dbReference type="InterPro" id="IPR007577">
    <property type="entry name" value="GlycoTrfase_DXD_sugar-bd_CS"/>
</dbReference>
<dbReference type="AlphaFoldDB" id="A0A9P9IRZ7"/>
<dbReference type="EMBL" id="JAGMUV010000017">
    <property type="protein sequence ID" value="KAH7131117.1"/>
    <property type="molecule type" value="Genomic_DNA"/>
</dbReference>
<evidence type="ECO:0000256" key="1">
    <source>
        <dbReference type="ARBA" id="ARBA00009003"/>
    </source>
</evidence>
<dbReference type="InterPro" id="IPR051706">
    <property type="entry name" value="Glycosyltransferase_domain"/>
</dbReference>
<gene>
    <name evidence="4" type="ORF">EDB81DRAFT_660642</name>
</gene>
<dbReference type="GO" id="GO:0051999">
    <property type="term" value="P:mannosyl-inositol phosphorylceramide biosynthetic process"/>
    <property type="evidence" value="ECO:0007669"/>
    <property type="project" value="TreeGrafter"/>
</dbReference>
<name>A0A9P9IRZ7_9HYPO</name>
<sequence>MSRFLFLRSKAVLILAWLSTALLVLVAASFAYGRNASSSFIPASLAYHGHAPLSGSCPPASPPASLPASSTPSPASPPASSATPTEPSNAPGLAKAVTPAELLCRPPASNPAAVPKLFHQSWKTNSLPAKFQRWSDSCREAHPDWEWVLWTDDDNLRLVKEHFPWLEETYLGLPGPIYRADLARNLYMYKFGGVYADLDTECLLDTTDGLKAYDVDFSDSSNVTSHEATNTTKVAIFGRMGSDATFEQSIPNAWMAASPAHPFFLRPLEFAHNELDKSNNFFYKLLFKTPNAEHITGPIALRKTILAYESSGDEDEIILLPGRLVYPYNWYEPGSFHDVCSAEQDTFDDARCKGLLGVKQKKSISITYWSHTHKGKGSNKHNIELISSDK</sequence>
<comment type="caution">
    <text evidence="4">The sequence shown here is derived from an EMBL/GenBank/DDBJ whole genome shotgun (WGS) entry which is preliminary data.</text>
</comment>
<feature type="region of interest" description="Disordered" evidence="3">
    <location>
        <begin position="58"/>
        <end position="93"/>
    </location>
</feature>
<evidence type="ECO:0000313" key="4">
    <source>
        <dbReference type="EMBL" id="KAH7131117.1"/>
    </source>
</evidence>
<dbReference type="Pfam" id="PF04488">
    <property type="entry name" value="Gly_transf_sug"/>
    <property type="match status" value="1"/>
</dbReference>
<evidence type="ECO:0000256" key="3">
    <source>
        <dbReference type="SAM" id="MobiDB-lite"/>
    </source>
</evidence>
<dbReference type="OrthoDB" id="3647at2759"/>
<dbReference type="InterPro" id="IPR029044">
    <property type="entry name" value="Nucleotide-diphossugar_trans"/>
</dbReference>
<keyword evidence="5" id="KW-1185">Reference proteome</keyword>
<feature type="compositionally biased region" description="Low complexity" evidence="3">
    <location>
        <begin position="66"/>
        <end position="91"/>
    </location>
</feature>
<organism evidence="4 5">
    <name type="scientific">Dactylonectria macrodidyma</name>
    <dbReference type="NCBI Taxonomy" id="307937"/>
    <lineage>
        <taxon>Eukaryota</taxon>
        <taxon>Fungi</taxon>
        <taxon>Dikarya</taxon>
        <taxon>Ascomycota</taxon>
        <taxon>Pezizomycotina</taxon>
        <taxon>Sordariomycetes</taxon>
        <taxon>Hypocreomycetidae</taxon>
        <taxon>Hypocreales</taxon>
        <taxon>Nectriaceae</taxon>
        <taxon>Dactylonectria</taxon>
    </lineage>
</organism>
<accession>A0A9P9IRZ7</accession>
<protein>
    <submittedName>
        <fullName evidence="4">Glycosyltransferase family 32 protein</fullName>
    </submittedName>
</protein>
<dbReference type="Gene3D" id="3.90.550.20">
    <property type="match status" value="1"/>
</dbReference>
<dbReference type="PANTHER" id="PTHR32385">
    <property type="entry name" value="MANNOSYL PHOSPHORYLINOSITOL CERAMIDE SYNTHASE"/>
    <property type="match status" value="1"/>
</dbReference>
<reference evidence="4" key="1">
    <citation type="journal article" date="2021" name="Nat. Commun.">
        <title>Genetic determinants of endophytism in the Arabidopsis root mycobiome.</title>
        <authorList>
            <person name="Mesny F."/>
            <person name="Miyauchi S."/>
            <person name="Thiergart T."/>
            <person name="Pickel B."/>
            <person name="Atanasova L."/>
            <person name="Karlsson M."/>
            <person name="Huettel B."/>
            <person name="Barry K.W."/>
            <person name="Haridas S."/>
            <person name="Chen C."/>
            <person name="Bauer D."/>
            <person name="Andreopoulos W."/>
            <person name="Pangilinan J."/>
            <person name="LaButti K."/>
            <person name="Riley R."/>
            <person name="Lipzen A."/>
            <person name="Clum A."/>
            <person name="Drula E."/>
            <person name="Henrissat B."/>
            <person name="Kohler A."/>
            <person name="Grigoriev I.V."/>
            <person name="Martin F.M."/>
            <person name="Hacquard S."/>
        </authorList>
    </citation>
    <scope>NUCLEOTIDE SEQUENCE</scope>
    <source>
        <strain evidence="4">MPI-CAGE-AT-0147</strain>
    </source>
</reference>
<keyword evidence="2" id="KW-0808">Transferase</keyword>
<comment type="similarity">
    <text evidence="1">Belongs to the glycosyltransferase 32 family.</text>
</comment>
<dbReference type="GO" id="GO:0000030">
    <property type="term" value="F:mannosyltransferase activity"/>
    <property type="evidence" value="ECO:0007669"/>
    <property type="project" value="TreeGrafter"/>
</dbReference>
<proteinExistence type="inferred from homology"/>
<dbReference type="Proteomes" id="UP000738349">
    <property type="component" value="Unassembled WGS sequence"/>
</dbReference>